<dbReference type="Proteomes" id="UP000199663">
    <property type="component" value="Unassembled WGS sequence"/>
</dbReference>
<sequence>MSSFEDIRPFYDTEVNGAIREIIDHPMLKAMMNFTFPGVADDYWKDLMLHCHSIRDFQINFIYPGIQKVLEKSSEGLTTSGFEKLEKNCSYLFISNHRDIILDTSLLNSCLFEHGLTMTTSAIGDNLVKKPFLRTLSRITRNFMIKRGLQSRELLESSKNVAAYIRHSLIRENRSVWIAQREGRTKDGNDVTHRGVLKMLSMATENDETAIEYFKKINVVPVSISYEYDPTDVLKMPELLAKANSEIYVKGENEDFLTLLNGIIGQKKRIHIHIGEILTPDIDLISKTEPVPSKQLQLLADLLDRHILAGYKLWPTNYIAHDLLYEDAEYADKYTADEKTLFEKRFRKGVDLNNPTAVKSFLAMYANPVNNQKRVLEELKN</sequence>
<evidence type="ECO:0000259" key="1">
    <source>
        <dbReference type="SMART" id="SM00563"/>
    </source>
</evidence>
<keyword evidence="2" id="KW-0012">Acyltransferase</keyword>
<dbReference type="PANTHER" id="PTHR30068:SF3">
    <property type="entry name" value="PHOSPHOLIPID_GLYCEROL ACYLTRANSFERASE DOMAIN-CONTAINING PROTEIN"/>
    <property type="match status" value="1"/>
</dbReference>
<dbReference type="SUPFAM" id="SSF69593">
    <property type="entry name" value="Glycerol-3-phosphate (1)-acyltransferase"/>
    <property type="match status" value="1"/>
</dbReference>
<reference evidence="2 3" key="1">
    <citation type="submission" date="2016-10" db="EMBL/GenBank/DDBJ databases">
        <authorList>
            <person name="Varghese N."/>
            <person name="Submissions S."/>
        </authorList>
    </citation>
    <scope>NUCLEOTIDE SEQUENCE [LARGE SCALE GENOMIC DNA]</scope>
    <source>
        <strain evidence="2 3">DSM 17997</strain>
    </source>
</reference>
<dbReference type="PANTHER" id="PTHR30068">
    <property type="entry name" value="URONATE ISOMERASE"/>
    <property type="match status" value="1"/>
</dbReference>
<dbReference type="GO" id="GO:0016746">
    <property type="term" value="F:acyltransferase activity"/>
    <property type="evidence" value="ECO:0007669"/>
    <property type="project" value="UniProtKB-KW"/>
</dbReference>
<evidence type="ECO:0000313" key="2">
    <source>
        <dbReference type="EMBL" id="SDZ56699.1"/>
    </source>
</evidence>
<dbReference type="InterPro" id="IPR002123">
    <property type="entry name" value="Plipid/glycerol_acylTrfase"/>
</dbReference>
<proteinExistence type="predicted"/>
<dbReference type="Pfam" id="PF01553">
    <property type="entry name" value="Acyltransferase"/>
    <property type="match status" value="1"/>
</dbReference>
<dbReference type="SMART" id="SM00563">
    <property type="entry name" value="PlsC"/>
    <property type="match status" value="1"/>
</dbReference>
<feature type="domain" description="Phospholipid/glycerol acyltransferase" evidence="1">
    <location>
        <begin position="91"/>
        <end position="227"/>
    </location>
</feature>
<protein>
    <submittedName>
        <fullName evidence="2">1-acyl-sn-glycerol-3-phosphate acyltransferase</fullName>
    </submittedName>
</protein>
<dbReference type="RefSeq" id="WP_019600520.1">
    <property type="nucleotide sequence ID" value="NZ_FNQC01000026.1"/>
</dbReference>
<dbReference type="EMBL" id="FNQC01000026">
    <property type="protein sequence ID" value="SDZ56699.1"/>
    <property type="molecule type" value="Genomic_DNA"/>
</dbReference>
<accession>A0A1H3U5A0</accession>
<comment type="caution">
    <text evidence="2">The sequence shown here is derived from an EMBL/GenBank/DDBJ whole genome shotgun (WGS) entry which is preliminary data.</text>
</comment>
<keyword evidence="2" id="KW-0808">Transferase</keyword>
<gene>
    <name evidence="2" type="ORF">SAMN05444412_12622</name>
</gene>
<organism evidence="2 3">
    <name type="scientific">Rhodonellum ikkaensis</name>
    <dbReference type="NCBI Taxonomy" id="336829"/>
    <lineage>
        <taxon>Bacteria</taxon>
        <taxon>Pseudomonadati</taxon>
        <taxon>Bacteroidota</taxon>
        <taxon>Cytophagia</taxon>
        <taxon>Cytophagales</taxon>
        <taxon>Cytophagaceae</taxon>
        <taxon>Rhodonellum</taxon>
    </lineage>
</organism>
<keyword evidence="3" id="KW-1185">Reference proteome</keyword>
<name>A0A1H3U5A0_9BACT</name>
<evidence type="ECO:0000313" key="3">
    <source>
        <dbReference type="Proteomes" id="UP000199663"/>
    </source>
</evidence>